<dbReference type="AlphaFoldDB" id="Q0C241"/>
<reference evidence="1 2" key="1">
    <citation type="journal article" date="2006" name="J. Bacteriol.">
        <title>Comparative genomic evidence for a close relationship between the dimorphic prosthecate bacteria Hyphomonas neptunium and Caulobacter crescentus.</title>
        <authorList>
            <person name="Badger J.H."/>
            <person name="Hoover T.R."/>
            <person name="Brun Y.V."/>
            <person name="Weiner R.M."/>
            <person name="Laub M.T."/>
            <person name="Alexandre G."/>
            <person name="Mrazek J."/>
            <person name="Ren Q."/>
            <person name="Paulsen I.T."/>
            <person name="Nelson K.E."/>
            <person name="Khouri H.M."/>
            <person name="Radune D."/>
            <person name="Sosa J."/>
            <person name="Dodson R.J."/>
            <person name="Sullivan S.A."/>
            <person name="Rosovitz M.J."/>
            <person name="Madupu R."/>
            <person name="Brinkac L.M."/>
            <person name="Durkin A.S."/>
            <person name="Daugherty S.C."/>
            <person name="Kothari S.P."/>
            <person name="Giglio M.G."/>
            <person name="Zhou L."/>
            <person name="Haft D.H."/>
            <person name="Selengut J.D."/>
            <person name="Davidsen T.M."/>
            <person name="Yang Q."/>
            <person name="Zafar N."/>
            <person name="Ward N.L."/>
        </authorList>
    </citation>
    <scope>NUCLEOTIDE SEQUENCE [LARGE SCALE GENOMIC DNA]</scope>
    <source>
        <strain evidence="1 2">ATCC 15444</strain>
    </source>
</reference>
<gene>
    <name evidence="1" type="ordered locus">HNE_1488</name>
</gene>
<protein>
    <submittedName>
        <fullName evidence="1">Uncharacterized protein</fullName>
    </submittedName>
</protein>
<proteinExistence type="predicted"/>
<organism evidence="1 2">
    <name type="scientific">Hyphomonas neptunium (strain ATCC 15444)</name>
    <dbReference type="NCBI Taxonomy" id="228405"/>
    <lineage>
        <taxon>Bacteria</taxon>
        <taxon>Pseudomonadati</taxon>
        <taxon>Pseudomonadota</taxon>
        <taxon>Alphaproteobacteria</taxon>
        <taxon>Hyphomonadales</taxon>
        <taxon>Hyphomonadaceae</taxon>
        <taxon>Hyphomonas</taxon>
    </lineage>
</organism>
<evidence type="ECO:0000313" key="2">
    <source>
        <dbReference type="Proteomes" id="UP000001959"/>
    </source>
</evidence>
<dbReference type="KEGG" id="hne:HNE_1488"/>
<keyword evidence="2" id="KW-1185">Reference proteome</keyword>
<sequence length="52" mass="5826">MISDSISSPPASWQVSAAFDGSHGWFWRNRSDVPVTMTLRVKGAYSEIKRVI</sequence>
<evidence type="ECO:0000313" key="1">
    <source>
        <dbReference type="EMBL" id="ABI77972.1"/>
    </source>
</evidence>
<dbReference type="STRING" id="228405.HNE_1488"/>
<dbReference type="HOGENOM" id="CLU_3080694_0_0_5"/>
<dbReference type="EMBL" id="CP000158">
    <property type="protein sequence ID" value="ABI77972.1"/>
    <property type="molecule type" value="Genomic_DNA"/>
</dbReference>
<name>Q0C241_HYPNA</name>
<accession>Q0C241</accession>
<dbReference type="Proteomes" id="UP000001959">
    <property type="component" value="Chromosome"/>
</dbReference>